<gene>
    <name evidence="2" type="ORF">ECRASSUSDP1_LOCUS29008</name>
</gene>
<feature type="region of interest" description="Disordered" evidence="1">
    <location>
        <begin position="615"/>
        <end position="674"/>
    </location>
</feature>
<comment type="caution">
    <text evidence="2">The sequence shown here is derived from an EMBL/GenBank/DDBJ whole genome shotgun (WGS) entry which is preliminary data.</text>
</comment>
<feature type="compositionally biased region" description="Polar residues" evidence="1">
    <location>
        <begin position="263"/>
        <end position="276"/>
    </location>
</feature>
<sequence length="674" mass="78000">MDIKTTKAINNAFKHKQKSTLRNEPTRKTQRKEIKRHLISTDIKHKISKPNINVTVKLDDSCDSFERDSTKVTELEADMYSSGKSQRIQRNKSKQIQEGIKTATISLRDKMEGFDNSVKRDKKERKLRDHFYSSRKDYKNLSSILRQIKETPKHMVDYKHSLEQTMFKKKLGLERIDKFQSTLLQASVDQKGTTLPKLREKSFGDTPSSENRISYQSDKGVKEKLGRSQKASTLNADILQNMQKKNRTKFSDLKQDGIKDKNSQSFRHAKSTTTRTLNKKMRKRYKLKPLDTSVQVSEVGIQKSPLQAHLKQLSSIIGEDYNTDFKTPCEPSSSITARPRMNFEKLNDLFKKKSAEDSRARRSSIKSVKPENIVTPSGRNPVNITKSSSNISQLEISEEKEELDEDKIDDINFMNILMYINGEEKGINVANDAQFQEICNLMDEYYGLSERKILNKYEIWKKYIRNLQMKKNFEERSSQGAALSFKAEGKESKNEMMNRYSAYLSKKWFSNADPFLKAKYKKFFEESEVKWGPNMVFKRLAKETDKLNKIKGLVEKRLDKETLYVNNRIKVNSINQERKNISSEKTSDGEDFEIYINKPHSDTCKYCRLNQSHTHHKKTNSDLPLPKPSKTQSQNPSIPTPSSPTSSQAPPSTPPHQNEGLKMLHHKLSLRFST</sequence>
<evidence type="ECO:0000313" key="2">
    <source>
        <dbReference type="EMBL" id="CAI2387378.1"/>
    </source>
</evidence>
<feature type="compositionally biased region" description="Polar residues" evidence="1">
    <location>
        <begin position="205"/>
        <end position="217"/>
    </location>
</feature>
<organism evidence="2 3">
    <name type="scientific">Euplotes crassus</name>
    <dbReference type="NCBI Taxonomy" id="5936"/>
    <lineage>
        <taxon>Eukaryota</taxon>
        <taxon>Sar</taxon>
        <taxon>Alveolata</taxon>
        <taxon>Ciliophora</taxon>
        <taxon>Intramacronucleata</taxon>
        <taxon>Spirotrichea</taxon>
        <taxon>Hypotrichia</taxon>
        <taxon>Euplotida</taxon>
        <taxon>Euplotidae</taxon>
        <taxon>Moneuplotes</taxon>
    </lineage>
</organism>
<proteinExistence type="predicted"/>
<name>A0AAD1YA84_EUPCR</name>
<feature type="region of interest" description="Disordered" evidence="1">
    <location>
        <begin position="195"/>
        <end position="220"/>
    </location>
</feature>
<accession>A0AAD1YA84</accession>
<dbReference type="AlphaFoldDB" id="A0AAD1YA84"/>
<evidence type="ECO:0000313" key="3">
    <source>
        <dbReference type="Proteomes" id="UP001295684"/>
    </source>
</evidence>
<reference evidence="2" key="1">
    <citation type="submission" date="2023-07" db="EMBL/GenBank/DDBJ databases">
        <authorList>
            <consortium name="AG Swart"/>
            <person name="Singh M."/>
            <person name="Singh A."/>
            <person name="Seah K."/>
            <person name="Emmerich C."/>
        </authorList>
    </citation>
    <scope>NUCLEOTIDE SEQUENCE</scope>
    <source>
        <strain evidence="2">DP1</strain>
    </source>
</reference>
<protein>
    <submittedName>
        <fullName evidence="2">Uncharacterized protein</fullName>
    </submittedName>
</protein>
<feature type="region of interest" description="Disordered" evidence="1">
    <location>
        <begin position="253"/>
        <end position="276"/>
    </location>
</feature>
<feature type="compositionally biased region" description="Basic residues" evidence="1">
    <location>
        <begin position="663"/>
        <end position="674"/>
    </location>
</feature>
<keyword evidence="3" id="KW-1185">Reference proteome</keyword>
<dbReference type="EMBL" id="CAMPGE010029888">
    <property type="protein sequence ID" value="CAI2387378.1"/>
    <property type="molecule type" value="Genomic_DNA"/>
</dbReference>
<feature type="compositionally biased region" description="Basic and acidic residues" evidence="1">
    <location>
        <begin position="253"/>
        <end position="262"/>
    </location>
</feature>
<dbReference type="Proteomes" id="UP001295684">
    <property type="component" value="Unassembled WGS sequence"/>
</dbReference>
<evidence type="ECO:0000256" key="1">
    <source>
        <dbReference type="SAM" id="MobiDB-lite"/>
    </source>
</evidence>